<dbReference type="RefSeq" id="XP_009792905.1">
    <property type="nucleotide sequence ID" value="XM_009794603.1"/>
</dbReference>
<evidence type="ECO:0000313" key="3">
    <source>
        <dbReference type="RefSeq" id="XP_009792905.1"/>
    </source>
</evidence>
<dbReference type="AlphaFoldDB" id="A0A1U7Y2A4"/>
<keyword evidence="2" id="KW-1185">Reference proteome</keyword>
<dbReference type="GO" id="GO:0003676">
    <property type="term" value="F:nucleic acid binding"/>
    <property type="evidence" value="ECO:0007669"/>
    <property type="project" value="InterPro"/>
</dbReference>
<dbReference type="GO" id="GO:0015074">
    <property type="term" value="P:DNA integration"/>
    <property type="evidence" value="ECO:0007669"/>
    <property type="project" value="InterPro"/>
</dbReference>
<reference evidence="3" key="2">
    <citation type="submission" date="2025-08" db="UniProtKB">
        <authorList>
            <consortium name="RefSeq"/>
        </authorList>
    </citation>
    <scope>IDENTIFICATION</scope>
    <source>
        <tissue evidence="3">Leaf</tissue>
    </source>
</reference>
<dbReference type="SUPFAM" id="SSF53098">
    <property type="entry name" value="Ribonuclease H-like"/>
    <property type="match status" value="1"/>
</dbReference>
<dbReference type="PANTHER" id="PTHR48475:SF1">
    <property type="entry name" value="RNASE H TYPE-1 DOMAIN-CONTAINING PROTEIN"/>
    <property type="match status" value="1"/>
</dbReference>
<dbReference type="InterPro" id="IPR012337">
    <property type="entry name" value="RNaseH-like_sf"/>
</dbReference>
<protein>
    <submittedName>
        <fullName evidence="3">Uncharacterized protein K02A2.6-like</fullName>
    </submittedName>
</protein>
<sequence>MIRVPSNELNSTSSPWPFSAWGMDVIRPIEPAASNGHRFIMVAIDYFRKWAEAATYKAVTKKVAADFVRDLIVCRFGVPESIIIDNATNLNSDLMKPMCEIFKMKHRNYTTYMPQMNGAVEVANNNTKKILRKIVDNYKQWNEKLPFALLEYRTTVHTSTGATPYLLVYGTEVVIPIEVEIASLRIIQKAELSDAEWVRSRQEQLGLMDGKRMNACHGQVYQNTMARAFNKEVRSRQFASGN</sequence>
<name>A0A1U7Y2A4_NICSY</name>
<proteinExistence type="predicted"/>
<feature type="domain" description="Integrase catalytic" evidence="1">
    <location>
        <begin position="11"/>
        <end position="172"/>
    </location>
</feature>
<accession>A0A1U7Y2A4</accession>
<dbReference type="InterPro" id="IPR036397">
    <property type="entry name" value="RNaseH_sf"/>
</dbReference>
<dbReference type="PROSITE" id="PS50994">
    <property type="entry name" value="INTEGRASE"/>
    <property type="match status" value="1"/>
</dbReference>
<dbReference type="PANTHER" id="PTHR48475">
    <property type="entry name" value="RIBONUCLEASE H"/>
    <property type="match status" value="1"/>
</dbReference>
<evidence type="ECO:0000313" key="2">
    <source>
        <dbReference type="Proteomes" id="UP000189701"/>
    </source>
</evidence>
<dbReference type="eggNOG" id="KOG0017">
    <property type="taxonomic scope" value="Eukaryota"/>
</dbReference>
<gene>
    <name evidence="3" type="primary">LOC104239874</name>
</gene>
<organism evidence="2 3">
    <name type="scientific">Nicotiana sylvestris</name>
    <name type="common">Wood tobacco</name>
    <name type="synonym">South American tobacco</name>
    <dbReference type="NCBI Taxonomy" id="4096"/>
    <lineage>
        <taxon>Eukaryota</taxon>
        <taxon>Viridiplantae</taxon>
        <taxon>Streptophyta</taxon>
        <taxon>Embryophyta</taxon>
        <taxon>Tracheophyta</taxon>
        <taxon>Spermatophyta</taxon>
        <taxon>Magnoliopsida</taxon>
        <taxon>eudicotyledons</taxon>
        <taxon>Gunneridae</taxon>
        <taxon>Pentapetalae</taxon>
        <taxon>asterids</taxon>
        <taxon>lamiids</taxon>
        <taxon>Solanales</taxon>
        <taxon>Solanaceae</taxon>
        <taxon>Nicotianoideae</taxon>
        <taxon>Nicotianeae</taxon>
        <taxon>Nicotiana</taxon>
    </lineage>
</organism>
<dbReference type="InterPro" id="IPR001584">
    <property type="entry name" value="Integrase_cat-core"/>
</dbReference>
<evidence type="ECO:0000259" key="1">
    <source>
        <dbReference type="PROSITE" id="PS50994"/>
    </source>
</evidence>
<reference evidence="2" key="1">
    <citation type="journal article" date="2013" name="Genome Biol.">
        <title>Reference genomes and transcriptomes of Nicotiana sylvestris and Nicotiana tomentosiformis.</title>
        <authorList>
            <person name="Sierro N."/>
            <person name="Battey J.N."/>
            <person name="Ouadi S."/>
            <person name="Bovet L."/>
            <person name="Goepfert S."/>
            <person name="Bakaher N."/>
            <person name="Peitsch M.C."/>
            <person name="Ivanov N.V."/>
        </authorList>
    </citation>
    <scope>NUCLEOTIDE SEQUENCE [LARGE SCALE GENOMIC DNA]</scope>
</reference>
<dbReference type="Proteomes" id="UP000189701">
    <property type="component" value="Unplaced"/>
</dbReference>
<dbReference type="Gene3D" id="3.30.420.10">
    <property type="entry name" value="Ribonuclease H-like superfamily/Ribonuclease H"/>
    <property type="match status" value="1"/>
</dbReference>